<keyword evidence="3" id="KW-0963">Cytoplasm</keyword>
<dbReference type="InterPro" id="IPR002019">
    <property type="entry name" value="Urease_beta-like"/>
</dbReference>
<evidence type="ECO:0000313" key="5">
    <source>
        <dbReference type="EMBL" id="GAA1763364.1"/>
    </source>
</evidence>
<comment type="caution">
    <text evidence="5">The sequence shown here is derived from an EMBL/GenBank/DDBJ whole genome shotgun (WGS) entry which is preliminary data.</text>
</comment>
<dbReference type="PANTHER" id="PTHR33569:SF1">
    <property type="entry name" value="UREASE"/>
    <property type="match status" value="1"/>
</dbReference>
<comment type="similarity">
    <text evidence="3">Belongs to the urease beta subunit family.</text>
</comment>
<dbReference type="Proteomes" id="UP001500655">
    <property type="component" value="Unassembled WGS sequence"/>
</dbReference>
<keyword evidence="1 3" id="KW-0378">Hydrolase</keyword>
<evidence type="ECO:0000256" key="3">
    <source>
        <dbReference type="HAMAP-Rule" id="MF_01954"/>
    </source>
</evidence>
<dbReference type="HAMAP" id="MF_01954">
    <property type="entry name" value="Urease_beta"/>
    <property type="match status" value="1"/>
</dbReference>
<dbReference type="RefSeq" id="WP_425560764.1">
    <property type="nucleotide sequence ID" value="NZ_BAAALS010000019.1"/>
</dbReference>
<accession>A0ABP4WYA8</accession>
<dbReference type="SUPFAM" id="SSF51278">
    <property type="entry name" value="Urease, beta-subunit"/>
    <property type="match status" value="1"/>
</dbReference>
<comment type="subunit">
    <text evidence="3">Heterotrimer of UreA (gamma), UreB (beta) and UreC (alpha) subunits. Three heterotrimers associate to form the active enzyme.</text>
</comment>
<dbReference type="NCBIfam" id="NF009682">
    <property type="entry name" value="PRK13203.1"/>
    <property type="match status" value="1"/>
</dbReference>
<evidence type="ECO:0000313" key="6">
    <source>
        <dbReference type="Proteomes" id="UP001500655"/>
    </source>
</evidence>
<dbReference type="CDD" id="cd00407">
    <property type="entry name" value="Urease_beta"/>
    <property type="match status" value="1"/>
</dbReference>
<feature type="compositionally biased region" description="Basic and acidic residues" evidence="4">
    <location>
        <begin position="157"/>
        <end position="166"/>
    </location>
</feature>
<protein>
    <recommendedName>
        <fullName evidence="3">Urease subunit beta</fullName>
        <ecNumber evidence="3">3.5.1.5</ecNumber>
    </recommendedName>
    <alternativeName>
        <fullName evidence="3">Urea amidohydrolase subunit beta</fullName>
    </alternativeName>
</protein>
<dbReference type="Gene3D" id="2.10.150.10">
    <property type="entry name" value="Urease, beta subunit"/>
    <property type="match status" value="1"/>
</dbReference>
<reference evidence="6" key="1">
    <citation type="journal article" date="2019" name="Int. J. Syst. Evol. Microbiol.">
        <title>The Global Catalogue of Microorganisms (GCM) 10K type strain sequencing project: providing services to taxonomists for standard genome sequencing and annotation.</title>
        <authorList>
            <consortium name="The Broad Institute Genomics Platform"/>
            <consortium name="The Broad Institute Genome Sequencing Center for Infectious Disease"/>
            <person name="Wu L."/>
            <person name="Ma J."/>
        </authorList>
    </citation>
    <scope>NUCLEOTIDE SEQUENCE [LARGE SCALE GENOMIC DNA]</scope>
    <source>
        <strain evidence="6">JCM 13249</strain>
    </source>
</reference>
<name>A0ABP4WYA8_9ACTN</name>
<dbReference type="NCBIfam" id="TIGR00192">
    <property type="entry name" value="urease_beta"/>
    <property type="match status" value="1"/>
</dbReference>
<dbReference type="Pfam" id="PF00699">
    <property type="entry name" value="Urease_beta"/>
    <property type="match status" value="1"/>
</dbReference>
<evidence type="ECO:0000256" key="4">
    <source>
        <dbReference type="SAM" id="MobiDB-lite"/>
    </source>
</evidence>
<dbReference type="EC" id="3.5.1.5" evidence="3"/>
<comment type="pathway">
    <text evidence="3">Nitrogen metabolism; urea degradation; CO(2) and NH(3) from urea (urease route): step 1/1.</text>
</comment>
<sequence>MPTKKAASTAAGGHEQTRHKHVRPIGGYVLADGDLELNAGRPVTTIEVYNTGDRPVQVGSHFHFFEVNRMLEFDRDAAYGLRLDIPATTAVRFEPGDKKTVDLVPFAGKQRVYGFNGLVQGWTGDGPKPGYNPDRAAAAERAALRGFKNRPQAADKPAADAKGKSR</sequence>
<dbReference type="InterPro" id="IPR050069">
    <property type="entry name" value="Urease_subunit"/>
</dbReference>
<comment type="subcellular location">
    <subcellularLocation>
        <location evidence="3">Cytoplasm</location>
    </subcellularLocation>
</comment>
<proteinExistence type="inferred from homology"/>
<evidence type="ECO:0000256" key="1">
    <source>
        <dbReference type="ARBA" id="ARBA00022801"/>
    </source>
</evidence>
<dbReference type="InterPro" id="IPR036461">
    <property type="entry name" value="Urease_betasu_sf"/>
</dbReference>
<dbReference type="PANTHER" id="PTHR33569">
    <property type="entry name" value="UREASE"/>
    <property type="match status" value="1"/>
</dbReference>
<feature type="region of interest" description="Disordered" evidence="4">
    <location>
        <begin position="1"/>
        <end position="21"/>
    </location>
</feature>
<dbReference type="EMBL" id="BAAALS010000019">
    <property type="protein sequence ID" value="GAA1763364.1"/>
    <property type="molecule type" value="Genomic_DNA"/>
</dbReference>
<feature type="compositionally biased region" description="Low complexity" evidence="4">
    <location>
        <begin position="135"/>
        <end position="156"/>
    </location>
</feature>
<evidence type="ECO:0000256" key="2">
    <source>
        <dbReference type="ARBA" id="ARBA00047778"/>
    </source>
</evidence>
<keyword evidence="6" id="KW-1185">Reference proteome</keyword>
<feature type="region of interest" description="Disordered" evidence="4">
    <location>
        <begin position="124"/>
        <end position="166"/>
    </location>
</feature>
<comment type="catalytic activity">
    <reaction evidence="2 3">
        <text>urea + 2 H2O + H(+) = hydrogencarbonate + 2 NH4(+)</text>
        <dbReference type="Rhea" id="RHEA:20557"/>
        <dbReference type="ChEBI" id="CHEBI:15377"/>
        <dbReference type="ChEBI" id="CHEBI:15378"/>
        <dbReference type="ChEBI" id="CHEBI:16199"/>
        <dbReference type="ChEBI" id="CHEBI:17544"/>
        <dbReference type="ChEBI" id="CHEBI:28938"/>
        <dbReference type="EC" id="3.5.1.5"/>
    </reaction>
</comment>
<organism evidence="5 6">
    <name type="scientific">Luedemannella helvata</name>
    <dbReference type="NCBI Taxonomy" id="349315"/>
    <lineage>
        <taxon>Bacteria</taxon>
        <taxon>Bacillati</taxon>
        <taxon>Actinomycetota</taxon>
        <taxon>Actinomycetes</taxon>
        <taxon>Micromonosporales</taxon>
        <taxon>Micromonosporaceae</taxon>
        <taxon>Luedemannella</taxon>
    </lineage>
</organism>
<gene>
    <name evidence="3" type="primary">ureB</name>
    <name evidence="5" type="ORF">GCM10009681_38000</name>
</gene>